<proteinExistence type="predicted"/>
<keyword evidence="2" id="KW-0732">Signal</keyword>
<evidence type="ECO:0000313" key="3">
    <source>
        <dbReference type="EMBL" id="PTB50943.1"/>
    </source>
</evidence>
<feature type="signal peptide" evidence="2">
    <location>
        <begin position="1"/>
        <end position="20"/>
    </location>
</feature>
<feature type="chain" id="PRO_5015480203" description="Hydrophobin" evidence="2">
    <location>
        <begin position="21"/>
        <end position="139"/>
    </location>
</feature>
<evidence type="ECO:0000313" key="4">
    <source>
        <dbReference type="Proteomes" id="UP000241690"/>
    </source>
</evidence>
<gene>
    <name evidence="3" type="ORF">M431DRAFT_485641</name>
</gene>
<dbReference type="GeneID" id="36624875"/>
<dbReference type="EMBL" id="KZ679687">
    <property type="protein sequence ID" value="PTB50943.1"/>
    <property type="molecule type" value="Genomic_DNA"/>
</dbReference>
<dbReference type="AlphaFoldDB" id="A0A2T4A1V1"/>
<sequence>MLMLRPVTLLLLLLLPSVLLVSRQRNLKELYAGCKSHVGVDAVSLRTCSDDAETTAPSESSRPAVCCLASNSMEGSILCTLAPAPASASASASLLRRQQAAAGPDVEAQSPGKRGQMNKKAREQEDEMKRGAAAQRLPS</sequence>
<feature type="compositionally biased region" description="Low complexity" evidence="1">
    <location>
        <begin position="92"/>
        <end position="102"/>
    </location>
</feature>
<feature type="compositionally biased region" description="Basic and acidic residues" evidence="1">
    <location>
        <begin position="120"/>
        <end position="130"/>
    </location>
</feature>
<dbReference type="Proteomes" id="UP000241690">
    <property type="component" value="Unassembled WGS sequence"/>
</dbReference>
<feature type="region of interest" description="Disordered" evidence="1">
    <location>
        <begin position="92"/>
        <end position="139"/>
    </location>
</feature>
<organism evidence="3 4">
    <name type="scientific">Trichoderma harzianum CBS 226.95</name>
    <dbReference type="NCBI Taxonomy" id="983964"/>
    <lineage>
        <taxon>Eukaryota</taxon>
        <taxon>Fungi</taxon>
        <taxon>Dikarya</taxon>
        <taxon>Ascomycota</taxon>
        <taxon>Pezizomycotina</taxon>
        <taxon>Sordariomycetes</taxon>
        <taxon>Hypocreomycetidae</taxon>
        <taxon>Hypocreales</taxon>
        <taxon>Hypocreaceae</taxon>
        <taxon>Trichoderma</taxon>
    </lineage>
</organism>
<protein>
    <recommendedName>
        <fullName evidence="5">Hydrophobin</fullName>
    </recommendedName>
</protein>
<name>A0A2T4A1V1_TRIHA</name>
<reference evidence="3 4" key="1">
    <citation type="submission" date="2016-07" db="EMBL/GenBank/DDBJ databases">
        <title>Multiple horizontal gene transfer events from other fungi enriched the ability of initially mycotrophic Trichoderma (Ascomycota) to feed on dead plant biomass.</title>
        <authorList>
            <consortium name="DOE Joint Genome Institute"/>
            <person name="Aerts A."/>
            <person name="Atanasova L."/>
            <person name="Chenthamara K."/>
            <person name="Zhang J."/>
            <person name="Grujic M."/>
            <person name="Henrissat B."/>
            <person name="Kuo A."/>
            <person name="Salamov A."/>
            <person name="Lipzen A."/>
            <person name="Labutti K."/>
            <person name="Barry K."/>
            <person name="Miao Y."/>
            <person name="Rahimi M.J."/>
            <person name="Shen Q."/>
            <person name="Grigoriev I.V."/>
            <person name="Kubicek C.P."/>
            <person name="Druzhinina I.S."/>
        </authorList>
    </citation>
    <scope>NUCLEOTIDE SEQUENCE [LARGE SCALE GENOMIC DNA]</scope>
    <source>
        <strain evidence="3 4">CBS 226.95</strain>
    </source>
</reference>
<evidence type="ECO:0000256" key="1">
    <source>
        <dbReference type="SAM" id="MobiDB-lite"/>
    </source>
</evidence>
<evidence type="ECO:0000256" key="2">
    <source>
        <dbReference type="SAM" id="SignalP"/>
    </source>
</evidence>
<evidence type="ECO:0008006" key="5">
    <source>
        <dbReference type="Google" id="ProtNLM"/>
    </source>
</evidence>
<dbReference type="RefSeq" id="XP_024770620.1">
    <property type="nucleotide sequence ID" value="XM_024916306.1"/>
</dbReference>
<accession>A0A2T4A1V1</accession>
<keyword evidence="4" id="KW-1185">Reference proteome</keyword>